<proteinExistence type="predicted"/>
<dbReference type="Pfam" id="PF02517">
    <property type="entry name" value="Rce1-like"/>
    <property type="match status" value="1"/>
</dbReference>
<dbReference type="EMBL" id="JABBXH010000001">
    <property type="protein sequence ID" value="NMP30776.1"/>
    <property type="molecule type" value="Genomic_DNA"/>
</dbReference>
<keyword evidence="4" id="KW-1185">Reference proteome</keyword>
<feature type="transmembrane region" description="Helical" evidence="1">
    <location>
        <begin position="148"/>
        <end position="172"/>
    </location>
</feature>
<dbReference type="GO" id="GO:0080120">
    <property type="term" value="P:CAAX-box protein maturation"/>
    <property type="evidence" value="ECO:0007669"/>
    <property type="project" value="UniProtKB-ARBA"/>
</dbReference>
<name>A0A7Y0LAC2_9GAMM</name>
<dbReference type="GO" id="GO:0008237">
    <property type="term" value="F:metallopeptidase activity"/>
    <property type="evidence" value="ECO:0007669"/>
    <property type="project" value="UniProtKB-KW"/>
</dbReference>
<dbReference type="Proteomes" id="UP000568664">
    <property type="component" value="Unassembled WGS sequence"/>
</dbReference>
<accession>A0A7Y0LAC2</accession>
<dbReference type="InterPro" id="IPR003675">
    <property type="entry name" value="Rce1/LyrA-like_dom"/>
</dbReference>
<feature type="transmembrane region" description="Helical" evidence="1">
    <location>
        <begin position="30"/>
        <end position="48"/>
    </location>
</feature>
<keyword evidence="3" id="KW-0378">Hydrolase</keyword>
<comment type="caution">
    <text evidence="3">The sequence shown here is derived from an EMBL/GenBank/DDBJ whole genome shotgun (WGS) entry which is preliminary data.</text>
</comment>
<feature type="transmembrane region" description="Helical" evidence="1">
    <location>
        <begin position="101"/>
        <end position="127"/>
    </location>
</feature>
<feature type="transmembrane region" description="Helical" evidence="1">
    <location>
        <begin position="184"/>
        <end position="206"/>
    </location>
</feature>
<keyword evidence="3" id="KW-0645">Protease</keyword>
<keyword evidence="1" id="KW-0472">Membrane</keyword>
<reference evidence="3 4" key="1">
    <citation type="submission" date="2020-04" db="EMBL/GenBank/DDBJ databases">
        <title>Thalassotalea sp. M1531, isolated from the surface of marine red alga.</title>
        <authorList>
            <person name="Pang L."/>
            <person name="Lu D.-C."/>
        </authorList>
    </citation>
    <scope>NUCLEOTIDE SEQUENCE [LARGE SCALE GENOMIC DNA]</scope>
    <source>
        <strain evidence="3 4">M1531</strain>
    </source>
</reference>
<evidence type="ECO:0000259" key="2">
    <source>
        <dbReference type="Pfam" id="PF02517"/>
    </source>
</evidence>
<dbReference type="AlphaFoldDB" id="A0A7Y0LAC2"/>
<dbReference type="GO" id="GO:0004175">
    <property type="term" value="F:endopeptidase activity"/>
    <property type="evidence" value="ECO:0007669"/>
    <property type="project" value="UniProtKB-ARBA"/>
</dbReference>
<evidence type="ECO:0000256" key="1">
    <source>
        <dbReference type="SAM" id="Phobius"/>
    </source>
</evidence>
<keyword evidence="3" id="KW-0482">Metalloprotease</keyword>
<dbReference type="GO" id="GO:0006508">
    <property type="term" value="P:proteolysis"/>
    <property type="evidence" value="ECO:0007669"/>
    <property type="project" value="UniProtKB-KW"/>
</dbReference>
<feature type="transmembrane region" description="Helical" evidence="1">
    <location>
        <begin position="7"/>
        <end position="24"/>
    </location>
</feature>
<organism evidence="3 4">
    <name type="scientific">Thalassotalea algicola</name>
    <dbReference type="NCBI Taxonomy" id="2716224"/>
    <lineage>
        <taxon>Bacteria</taxon>
        <taxon>Pseudomonadati</taxon>
        <taxon>Pseudomonadota</taxon>
        <taxon>Gammaproteobacteria</taxon>
        <taxon>Alteromonadales</taxon>
        <taxon>Colwelliaceae</taxon>
        <taxon>Thalassotalea</taxon>
    </lineage>
</organism>
<sequence length="208" mass="24194">MHILRWLELTAFFLCTPLLLMRLVSDLNTWLMPILGAIGMVCLVLLLVDPTFKRFRLINIVEFRQHFRSSILLFIPSATLLLVVLYSIAPEHAFTLPLQHTQLWLLTLLIYPLVSVVPQEIIFRTFFFHRYKKIIPSKAWRWIASSMCFGLAHVVYANWIAVILSMFAGILFGYRYMQTRSTPIVILEHTLWGSLLFSTGIGMFFLTQ</sequence>
<evidence type="ECO:0000313" key="3">
    <source>
        <dbReference type="EMBL" id="NMP30776.1"/>
    </source>
</evidence>
<feature type="transmembrane region" description="Helical" evidence="1">
    <location>
        <begin position="69"/>
        <end position="89"/>
    </location>
</feature>
<evidence type="ECO:0000313" key="4">
    <source>
        <dbReference type="Proteomes" id="UP000568664"/>
    </source>
</evidence>
<keyword evidence="1" id="KW-1133">Transmembrane helix</keyword>
<keyword evidence="1" id="KW-0812">Transmembrane</keyword>
<gene>
    <name evidence="3" type="ORF">HII17_04300</name>
</gene>
<protein>
    <submittedName>
        <fullName evidence="3">CPBP family intramembrane metalloprotease</fullName>
    </submittedName>
</protein>
<feature type="domain" description="CAAX prenyl protease 2/Lysostaphin resistance protein A-like" evidence="2">
    <location>
        <begin position="103"/>
        <end position="192"/>
    </location>
</feature>